<comment type="caution">
    <text evidence="1">The sequence shown here is derived from an EMBL/GenBank/DDBJ whole genome shotgun (WGS) entry which is preliminary data.</text>
</comment>
<reference evidence="1 2" key="1">
    <citation type="submission" date="2015-03" db="EMBL/GenBank/DDBJ databases">
        <authorList>
            <person name="Hassan Y.I."/>
            <person name="Lepp D."/>
            <person name="Li X.-Z."/>
            <person name="Zhou T."/>
        </authorList>
    </citation>
    <scope>NUCLEOTIDE SEQUENCE [LARGE SCALE GENOMIC DNA]</scope>
    <source>
        <strain evidence="1 2">BD-c194</strain>
    </source>
</reference>
<gene>
    <name evidence="1" type="ORF">VE25_21495</name>
</gene>
<proteinExistence type="predicted"/>
<name>A0A0F5FD20_9HYPH</name>
<dbReference type="PATRIC" id="fig|443610.3.peg.3543"/>
<dbReference type="EMBL" id="JZEX01000207">
    <property type="protein sequence ID" value="KKB06741.1"/>
    <property type="molecule type" value="Genomic_DNA"/>
</dbReference>
<dbReference type="STRING" id="443610.VE25_21495"/>
<sequence>MVLLAAVQPVLAEVYVTGPIKILRTGWNSDSFGLELEAPQQNPAGCPNPLGYVSESSLPGYQTYYAAALAAYGAGKPVTAVIDSNTGVCVHGYPKIIGINLPG</sequence>
<organism evidence="1 2">
    <name type="scientific">Devosia geojensis</name>
    <dbReference type="NCBI Taxonomy" id="443610"/>
    <lineage>
        <taxon>Bacteria</taxon>
        <taxon>Pseudomonadati</taxon>
        <taxon>Pseudomonadota</taxon>
        <taxon>Alphaproteobacteria</taxon>
        <taxon>Hyphomicrobiales</taxon>
        <taxon>Devosiaceae</taxon>
        <taxon>Devosia</taxon>
    </lineage>
</organism>
<evidence type="ECO:0000313" key="2">
    <source>
        <dbReference type="Proteomes" id="UP000033632"/>
    </source>
</evidence>
<protein>
    <submittedName>
        <fullName evidence="1">Uncharacterized protein</fullName>
    </submittedName>
</protein>
<keyword evidence="2" id="KW-1185">Reference proteome</keyword>
<accession>A0A0F5FD20</accession>
<dbReference type="Proteomes" id="UP000033632">
    <property type="component" value="Unassembled WGS sequence"/>
</dbReference>
<evidence type="ECO:0000313" key="1">
    <source>
        <dbReference type="EMBL" id="KKB06741.1"/>
    </source>
</evidence>
<dbReference type="AlphaFoldDB" id="A0A0F5FD20"/>